<gene>
    <name evidence="2" type="ORF">MNBD_ALPHA06-1327</name>
</gene>
<dbReference type="AlphaFoldDB" id="A0A3B0RI90"/>
<protein>
    <submittedName>
        <fullName evidence="2">Uncharacterized protein</fullName>
    </submittedName>
</protein>
<keyword evidence="1" id="KW-0812">Transmembrane</keyword>
<keyword evidence="1" id="KW-0472">Membrane</keyword>
<name>A0A3B0RI90_9ZZZZ</name>
<evidence type="ECO:0000256" key="1">
    <source>
        <dbReference type="SAM" id="Phobius"/>
    </source>
</evidence>
<accession>A0A3B0RI90</accession>
<organism evidence="2">
    <name type="scientific">hydrothermal vent metagenome</name>
    <dbReference type="NCBI Taxonomy" id="652676"/>
    <lineage>
        <taxon>unclassified sequences</taxon>
        <taxon>metagenomes</taxon>
        <taxon>ecological metagenomes</taxon>
    </lineage>
</organism>
<reference evidence="2" key="1">
    <citation type="submission" date="2018-06" db="EMBL/GenBank/DDBJ databases">
        <authorList>
            <person name="Zhirakovskaya E."/>
        </authorList>
    </citation>
    <scope>NUCLEOTIDE SEQUENCE</scope>
</reference>
<feature type="transmembrane region" description="Helical" evidence="1">
    <location>
        <begin position="14"/>
        <end position="35"/>
    </location>
</feature>
<dbReference type="EMBL" id="UOEE01000051">
    <property type="protein sequence ID" value="VAV87928.1"/>
    <property type="molecule type" value="Genomic_DNA"/>
</dbReference>
<sequence length="41" mass="4384">MEQLLTYFLSLPSFVIYGIFGAIGGALGALVGSFLSKVFKK</sequence>
<keyword evidence="1" id="KW-1133">Transmembrane helix</keyword>
<proteinExistence type="predicted"/>
<feature type="non-terminal residue" evidence="2">
    <location>
        <position position="41"/>
    </location>
</feature>
<evidence type="ECO:0000313" key="2">
    <source>
        <dbReference type="EMBL" id="VAV87928.1"/>
    </source>
</evidence>